<dbReference type="OrthoDB" id="159449at2759"/>
<organism evidence="1 2">
    <name type="scientific">Rhizophagus clarus</name>
    <dbReference type="NCBI Taxonomy" id="94130"/>
    <lineage>
        <taxon>Eukaryota</taxon>
        <taxon>Fungi</taxon>
        <taxon>Fungi incertae sedis</taxon>
        <taxon>Mucoromycota</taxon>
        <taxon>Glomeromycotina</taxon>
        <taxon>Glomeromycetes</taxon>
        <taxon>Glomerales</taxon>
        <taxon>Glomeraceae</taxon>
        <taxon>Rhizophagus</taxon>
    </lineage>
</organism>
<evidence type="ECO:0000313" key="2">
    <source>
        <dbReference type="Proteomes" id="UP000615446"/>
    </source>
</evidence>
<dbReference type="AlphaFoldDB" id="A0A8H3LEH1"/>
<dbReference type="Proteomes" id="UP000615446">
    <property type="component" value="Unassembled WGS sequence"/>
</dbReference>
<proteinExistence type="predicted"/>
<evidence type="ECO:0000313" key="1">
    <source>
        <dbReference type="EMBL" id="GES87038.1"/>
    </source>
</evidence>
<accession>A0A8H3LEH1</accession>
<name>A0A8H3LEH1_9GLOM</name>
<protein>
    <submittedName>
        <fullName evidence="1">Uncharacterized protein</fullName>
    </submittedName>
</protein>
<sequence length="69" mass="8102">MFLLWPEIVIFVCKKSKENLHFSNISLLVTSPINIKKKSGAVIRDTTLNNTYKHGTIIQLYLYQQTRKY</sequence>
<gene>
    <name evidence="1" type="ORF">RCL2_001406200</name>
</gene>
<comment type="caution">
    <text evidence="1">The sequence shown here is derived from an EMBL/GenBank/DDBJ whole genome shotgun (WGS) entry which is preliminary data.</text>
</comment>
<reference evidence="1" key="1">
    <citation type="submission" date="2019-10" db="EMBL/GenBank/DDBJ databases">
        <title>Conservation and host-specific expression of non-tandemly repeated heterogenous ribosome RNA gene in arbuscular mycorrhizal fungi.</title>
        <authorList>
            <person name="Maeda T."/>
            <person name="Kobayashi Y."/>
            <person name="Nakagawa T."/>
            <person name="Ezawa T."/>
            <person name="Yamaguchi K."/>
            <person name="Bino T."/>
            <person name="Nishimoto Y."/>
            <person name="Shigenobu S."/>
            <person name="Kawaguchi M."/>
        </authorList>
    </citation>
    <scope>NUCLEOTIDE SEQUENCE</scope>
    <source>
        <strain evidence="1">HR1</strain>
    </source>
</reference>
<dbReference type="EMBL" id="BLAL01000162">
    <property type="protein sequence ID" value="GES87038.1"/>
    <property type="molecule type" value="Genomic_DNA"/>
</dbReference>